<dbReference type="Proteomes" id="UP000805193">
    <property type="component" value="Unassembled WGS sequence"/>
</dbReference>
<keyword evidence="2" id="KW-1185">Reference proteome</keyword>
<proteinExistence type="predicted"/>
<protein>
    <submittedName>
        <fullName evidence="1">Uncharacterized protein</fullName>
    </submittedName>
</protein>
<evidence type="ECO:0000313" key="2">
    <source>
        <dbReference type="Proteomes" id="UP000805193"/>
    </source>
</evidence>
<dbReference type="EMBL" id="JABSTQ010009318">
    <property type="protein sequence ID" value="KAG0430513.1"/>
    <property type="molecule type" value="Genomic_DNA"/>
</dbReference>
<accession>A0AC60Q968</accession>
<evidence type="ECO:0000313" key="1">
    <source>
        <dbReference type="EMBL" id="KAG0430513.1"/>
    </source>
</evidence>
<sequence>MNDIGESKRCLVERENVLNCDPVIECSVAPEPRRFQEMDFNCERVSEAIGKNFSTRSIRDLVHLLLAQFNTKYRFPAPPGSGKPRMAGGTIAGLKRYYAIMYPLSFRWTRKRGPHIILIIWVVAGLLSSVQFVHGRATEFTWAGGTYYDCNENWEESSGKVYTAVIFTVTFMTPMLALTFTYTSIGWKMWRHTSPGNADVQRDQQQFSAKMKCQSEPRCSDTKDTSNCLFW</sequence>
<organism evidence="1 2">
    <name type="scientific">Ixodes persulcatus</name>
    <name type="common">Taiga tick</name>
    <dbReference type="NCBI Taxonomy" id="34615"/>
    <lineage>
        <taxon>Eukaryota</taxon>
        <taxon>Metazoa</taxon>
        <taxon>Ecdysozoa</taxon>
        <taxon>Arthropoda</taxon>
        <taxon>Chelicerata</taxon>
        <taxon>Arachnida</taxon>
        <taxon>Acari</taxon>
        <taxon>Parasitiformes</taxon>
        <taxon>Ixodida</taxon>
        <taxon>Ixodoidea</taxon>
        <taxon>Ixodidae</taxon>
        <taxon>Ixodinae</taxon>
        <taxon>Ixodes</taxon>
    </lineage>
</organism>
<comment type="caution">
    <text evidence="1">The sequence shown here is derived from an EMBL/GenBank/DDBJ whole genome shotgun (WGS) entry which is preliminary data.</text>
</comment>
<gene>
    <name evidence="1" type="ORF">HPB47_022640</name>
</gene>
<name>A0AC60Q968_IXOPE</name>
<reference evidence="1 2" key="1">
    <citation type="journal article" date="2020" name="Cell">
        <title>Large-Scale Comparative Analyses of Tick Genomes Elucidate Their Genetic Diversity and Vector Capacities.</title>
        <authorList>
            <consortium name="Tick Genome and Microbiome Consortium (TIGMIC)"/>
            <person name="Jia N."/>
            <person name="Wang J."/>
            <person name="Shi W."/>
            <person name="Du L."/>
            <person name="Sun Y."/>
            <person name="Zhan W."/>
            <person name="Jiang J.F."/>
            <person name="Wang Q."/>
            <person name="Zhang B."/>
            <person name="Ji P."/>
            <person name="Bell-Sakyi L."/>
            <person name="Cui X.M."/>
            <person name="Yuan T.T."/>
            <person name="Jiang B.G."/>
            <person name="Yang W.F."/>
            <person name="Lam T.T."/>
            <person name="Chang Q.C."/>
            <person name="Ding S.J."/>
            <person name="Wang X.J."/>
            <person name="Zhu J.G."/>
            <person name="Ruan X.D."/>
            <person name="Zhao L."/>
            <person name="Wei J.T."/>
            <person name="Ye R.Z."/>
            <person name="Que T.C."/>
            <person name="Du C.H."/>
            <person name="Zhou Y.H."/>
            <person name="Cheng J.X."/>
            <person name="Dai P.F."/>
            <person name="Guo W.B."/>
            <person name="Han X.H."/>
            <person name="Huang E.J."/>
            <person name="Li L.F."/>
            <person name="Wei W."/>
            <person name="Gao Y.C."/>
            <person name="Liu J.Z."/>
            <person name="Shao H.Z."/>
            <person name="Wang X."/>
            <person name="Wang C.C."/>
            <person name="Yang T.C."/>
            <person name="Huo Q.B."/>
            <person name="Li W."/>
            <person name="Chen H.Y."/>
            <person name="Chen S.E."/>
            <person name="Zhou L.G."/>
            <person name="Ni X.B."/>
            <person name="Tian J.H."/>
            <person name="Sheng Y."/>
            <person name="Liu T."/>
            <person name="Pan Y.S."/>
            <person name="Xia L.Y."/>
            <person name="Li J."/>
            <person name="Zhao F."/>
            <person name="Cao W.C."/>
        </authorList>
    </citation>
    <scope>NUCLEOTIDE SEQUENCE [LARGE SCALE GENOMIC DNA]</scope>
    <source>
        <strain evidence="1">Iper-2018</strain>
    </source>
</reference>